<comment type="subcellular location">
    <subcellularLocation>
        <location evidence="13">Cytoplasm</location>
    </subcellularLocation>
</comment>
<accession>K2G3M0</accession>
<evidence type="ECO:0000256" key="2">
    <source>
        <dbReference type="ARBA" id="ARBA00022490"/>
    </source>
</evidence>
<evidence type="ECO:0000256" key="1">
    <source>
        <dbReference type="ARBA" id="ARBA00009518"/>
    </source>
</evidence>
<comment type="cofactor">
    <cofactor evidence="13">
        <name>Mg(2+)</name>
        <dbReference type="ChEBI" id="CHEBI:18420"/>
    </cofactor>
    <text evidence="13">Binds 2 Mg(2+) ion per subunit.</text>
</comment>
<dbReference type="FunFam" id="3.30.420.10:FF:000002">
    <property type="entry name" value="Crossover junction endodeoxyribonuclease RuvC"/>
    <property type="match status" value="1"/>
</dbReference>
<evidence type="ECO:0000256" key="5">
    <source>
        <dbReference type="ARBA" id="ARBA00022759"/>
    </source>
</evidence>
<dbReference type="NCBIfam" id="TIGR00228">
    <property type="entry name" value="ruvC"/>
    <property type="match status" value="1"/>
</dbReference>
<dbReference type="PANTHER" id="PTHR30194">
    <property type="entry name" value="CROSSOVER JUNCTION ENDODEOXYRIBONUCLEASE RUVC"/>
    <property type="match status" value="1"/>
</dbReference>
<evidence type="ECO:0000256" key="4">
    <source>
        <dbReference type="ARBA" id="ARBA00022723"/>
    </source>
</evidence>
<gene>
    <name evidence="13" type="primary">ruvC</name>
    <name evidence="15" type="ORF">ACD_2C00264G0012</name>
</gene>
<name>K2G3M0_9BACT</name>
<feature type="active site" evidence="13">
    <location>
        <position position="68"/>
    </location>
</feature>
<feature type="active site" evidence="13">
    <location>
        <position position="141"/>
    </location>
</feature>
<dbReference type="GO" id="GO:0005737">
    <property type="term" value="C:cytoplasm"/>
    <property type="evidence" value="ECO:0007669"/>
    <property type="project" value="UniProtKB-SubCell"/>
</dbReference>
<proteinExistence type="inferred from homology"/>
<keyword evidence="9 13" id="KW-0238">DNA-binding</keyword>
<dbReference type="GO" id="GO:0006281">
    <property type="term" value="P:DNA repair"/>
    <property type="evidence" value="ECO:0007669"/>
    <property type="project" value="UniProtKB-UniRule"/>
</dbReference>
<protein>
    <recommendedName>
        <fullName evidence="13 14">Crossover junction endodeoxyribonuclease RuvC</fullName>
        <ecNumber evidence="13 14">3.1.21.10</ecNumber>
    </recommendedName>
    <alternativeName>
        <fullName evidence="13">Holliday junction nuclease RuvC</fullName>
    </alternativeName>
    <alternativeName>
        <fullName evidence="13">Holliday junction resolvase RuvC</fullName>
    </alternativeName>
</protein>
<comment type="similarity">
    <text evidence="1 13">Belongs to the RuvC family.</text>
</comment>
<comment type="catalytic activity">
    <reaction evidence="12 13">
        <text>Endonucleolytic cleavage at a junction such as a reciprocal single-stranded crossover between two homologous DNA duplexes (Holliday junction).</text>
        <dbReference type="EC" id="3.1.21.10"/>
    </reaction>
</comment>
<dbReference type="Pfam" id="PF02075">
    <property type="entry name" value="RuvC"/>
    <property type="match status" value="1"/>
</dbReference>
<dbReference type="EMBL" id="AMFJ01000264">
    <property type="protein sequence ID" value="EKE28927.1"/>
    <property type="molecule type" value="Genomic_DNA"/>
</dbReference>
<dbReference type="AlphaFoldDB" id="K2G3M0"/>
<dbReference type="NCBIfam" id="NF000711">
    <property type="entry name" value="PRK00039.2-1"/>
    <property type="match status" value="1"/>
</dbReference>
<keyword evidence="11 13" id="KW-0234">DNA repair</keyword>
<comment type="caution">
    <text evidence="15">The sequence shown here is derived from an EMBL/GenBank/DDBJ whole genome shotgun (WGS) entry which is preliminary data.</text>
</comment>
<dbReference type="EC" id="3.1.21.10" evidence="13 14"/>
<keyword evidence="10 13" id="KW-0233">DNA recombination</keyword>
<keyword evidence="6 13" id="KW-0227">DNA damage</keyword>
<dbReference type="GO" id="GO:0048476">
    <property type="term" value="C:Holliday junction resolvase complex"/>
    <property type="evidence" value="ECO:0007669"/>
    <property type="project" value="UniProtKB-UniRule"/>
</dbReference>
<evidence type="ECO:0000256" key="10">
    <source>
        <dbReference type="ARBA" id="ARBA00023172"/>
    </source>
</evidence>
<comment type="function">
    <text evidence="13">The RuvA-RuvB-RuvC complex processes Holliday junction (HJ) DNA during genetic recombination and DNA repair. Endonuclease that resolves HJ intermediates. Cleaves cruciform DNA by making single-stranded nicks across the HJ at symmetrical positions within the homologous arms, yielding a 5'-phosphate and a 3'-hydroxyl group; requires a central core of homology in the junction. The consensus cleavage sequence is 5'-(A/T)TT(C/G)-3'. Cleavage occurs on the 3'-side of the TT dinucleotide at the point of strand exchange. HJ branch migration catalyzed by RuvA-RuvB allows RuvC to scan DNA until it finds its consensus sequence, where it cleaves and resolves the cruciform DNA.</text>
</comment>
<dbReference type="PANTHER" id="PTHR30194:SF3">
    <property type="entry name" value="CROSSOVER JUNCTION ENDODEOXYRIBONUCLEASE RUVC"/>
    <property type="match status" value="1"/>
</dbReference>
<dbReference type="GO" id="GO:0006310">
    <property type="term" value="P:DNA recombination"/>
    <property type="evidence" value="ECO:0007669"/>
    <property type="project" value="UniProtKB-UniRule"/>
</dbReference>
<dbReference type="GO" id="GO:0003677">
    <property type="term" value="F:DNA binding"/>
    <property type="evidence" value="ECO:0007669"/>
    <property type="project" value="UniProtKB-KW"/>
</dbReference>
<keyword evidence="3 13" id="KW-0540">Nuclease</keyword>
<evidence type="ECO:0000256" key="14">
    <source>
        <dbReference type="NCBIfam" id="TIGR00228"/>
    </source>
</evidence>
<evidence type="ECO:0000256" key="6">
    <source>
        <dbReference type="ARBA" id="ARBA00022763"/>
    </source>
</evidence>
<dbReference type="HAMAP" id="MF_00034">
    <property type="entry name" value="RuvC"/>
    <property type="match status" value="1"/>
</dbReference>
<sequence length="161" mass="18936">MSIILGIDPWTTTTWFAIIKNEWNKREILNYWVIETVPKEELGIKLHQISQDLEELLSSYKVDCCAIEKLFFTKNLKTWIDVAHARGIMILAMAKRWIPILEYTPLQVKQWICWNWAATKKQVQNALVFLFKLKEIPKPDDAADAIAIAYIWSLRKIWLSC</sequence>
<feature type="binding site" evidence="13">
    <location>
        <position position="141"/>
    </location>
    <ligand>
        <name>Mg(2+)</name>
        <dbReference type="ChEBI" id="CHEBI:18420"/>
        <label>1</label>
    </ligand>
</feature>
<dbReference type="InterPro" id="IPR036397">
    <property type="entry name" value="RNaseH_sf"/>
</dbReference>
<reference evidence="15" key="1">
    <citation type="journal article" date="2012" name="Science">
        <title>Fermentation, hydrogen, and sulfur metabolism in multiple uncultivated bacterial phyla.</title>
        <authorList>
            <person name="Wrighton K.C."/>
            <person name="Thomas B.C."/>
            <person name="Sharon I."/>
            <person name="Miller C.S."/>
            <person name="Castelle C.J."/>
            <person name="VerBerkmoes N.C."/>
            <person name="Wilkins M.J."/>
            <person name="Hettich R.L."/>
            <person name="Lipton M.S."/>
            <person name="Williams K.H."/>
            <person name="Long P.E."/>
            <person name="Banfield J.F."/>
        </authorList>
    </citation>
    <scope>NUCLEOTIDE SEQUENCE [LARGE SCALE GENOMIC DNA]</scope>
</reference>
<dbReference type="GO" id="GO:0008821">
    <property type="term" value="F:crossover junction DNA endonuclease activity"/>
    <property type="evidence" value="ECO:0007669"/>
    <property type="project" value="UniProtKB-UniRule"/>
</dbReference>
<dbReference type="InterPro" id="IPR012337">
    <property type="entry name" value="RNaseH-like_sf"/>
</dbReference>
<dbReference type="SUPFAM" id="SSF53098">
    <property type="entry name" value="Ribonuclease H-like"/>
    <property type="match status" value="1"/>
</dbReference>
<evidence type="ECO:0000256" key="3">
    <source>
        <dbReference type="ARBA" id="ARBA00022722"/>
    </source>
</evidence>
<evidence type="ECO:0000256" key="13">
    <source>
        <dbReference type="HAMAP-Rule" id="MF_00034"/>
    </source>
</evidence>
<dbReference type="CDD" id="cd16962">
    <property type="entry name" value="RuvC"/>
    <property type="match status" value="1"/>
</dbReference>
<keyword evidence="8 13" id="KW-0460">Magnesium</keyword>
<feature type="binding site" evidence="13">
    <location>
        <position position="8"/>
    </location>
    <ligand>
        <name>Mg(2+)</name>
        <dbReference type="ChEBI" id="CHEBI:18420"/>
        <label>1</label>
    </ligand>
</feature>
<organism evidence="15">
    <name type="scientific">uncultured bacterium</name>
    <name type="common">gcode 4</name>
    <dbReference type="NCBI Taxonomy" id="1234023"/>
    <lineage>
        <taxon>Bacteria</taxon>
        <taxon>environmental samples</taxon>
    </lineage>
</organism>
<evidence type="ECO:0000313" key="15">
    <source>
        <dbReference type="EMBL" id="EKE28927.1"/>
    </source>
</evidence>
<evidence type="ECO:0000256" key="7">
    <source>
        <dbReference type="ARBA" id="ARBA00022801"/>
    </source>
</evidence>
<dbReference type="Gene3D" id="3.30.420.10">
    <property type="entry name" value="Ribonuclease H-like superfamily/Ribonuclease H"/>
    <property type="match status" value="1"/>
</dbReference>
<evidence type="ECO:0000256" key="11">
    <source>
        <dbReference type="ARBA" id="ARBA00023204"/>
    </source>
</evidence>
<evidence type="ECO:0000256" key="8">
    <source>
        <dbReference type="ARBA" id="ARBA00022842"/>
    </source>
</evidence>
<dbReference type="InterPro" id="IPR002176">
    <property type="entry name" value="X-over_junc_endoDNase_RuvC"/>
</dbReference>
<dbReference type="GO" id="GO:0000287">
    <property type="term" value="F:magnesium ion binding"/>
    <property type="evidence" value="ECO:0007669"/>
    <property type="project" value="UniProtKB-UniRule"/>
</dbReference>
<feature type="active site" evidence="13">
    <location>
        <position position="8"/>
    </location>
</feature>
<feature type="binding site" evidence="13">
    <location>
        <position position="68"/>
    </location>
    <ligand>
        <name>Mg(2+)</name>
        <dbReference type="ChEBI" id="CHEBI:18420"/>
        <label>2</label>
    </ligand>
</feature>
<evidence type="ECO:0000256" key="9">
    <source>
        <dbReference type="ARBA" id="ARBA00023125"/>
    </source>
</evidence>
<keyword evidence="5 13" id="KW-0255">Endonuclease</keyword>
<keyword evidence="4 13" id="KW-0479">Metal-binding</keyword>
<dbReference type="PRINTS" id="PR00696">
    <property type="entry name" value="RSOLVASERUVC"/>
</dbReference>
<evidence type="ECO:0000256" key="12">
    <source>
        <dbReference type="ARBA" id="ARBA00029354"/>
    </source>
</evidence>
<keyword evidence="2 13" id="KW-0963">Cytoplasm</keyword>
<comment type="subunit">
    <text evidence="13">Homodimer which binds Holliday junction (HJ) DNA. The HJ becomes 2-fold symmetrical on binding to RuvC with unstacked arms; it has a different conformation from HJ DNA in complex with RuvA. In the full resolvosome a probable DNA-RuvA(4)-RuvB(12)-RuvC(2) complex forms which resolves the HJ.</text>
</comment>
<keyword evidence="7 13" id="KW-0378">Hydrolase</keyword>